<sequence>MTHPLLRPQPLRAWQFEDLLDTPDDGYRYEILDGSLIVTPAPPMPHFTTLYRLRRALEKQAPPNIVVGENLGVLRHDGTSYFIPDVVVFDANLLGTTVTALPPAAAKLVIEVVSPSNPSNDLVIKRHGYATLGVIEYWIVDPRAEEVLVLTKPGSGGYLVEEKRTDSMSGTAPFPYQLDLTEIFA</sequence>
<dbReference type="CDD" id="cd06260">
    <property type="entry name" value="DUF820-like"/>
    <property type="match status" value="1"/>
</dbReference>
<dbReference type="InterPro" id="IPR011335">
    <property type="entry name" value="Restrct_endonuc-II-like"/>
</dbReference>
<reference evidence="2 3" key="1">
    <citation type="submission" date="2021-01" db="EMBL/GenBank/DDBJ databases">
        <title>Whole genome shotgun sequence of Catellatospora coxensis NBRC 107359.</title>
        <authorList>
            <person name="Komaki H."/>
            <person name="Tamura T."/>
        </authorList>
    </citation>
    <scope>NUCLEOTIDE SEQUENCE [LARGE SCALE GENOMIC DNA]</scope>
    <source>
        <strain evidence="2 3">NBRC 107359</strain>
    </source>
</reference>
<feature type="domain" description="Putative restriction endonuclease" evidence="1">
    <location>
        <begin position="16"/>
        <end position="180"/>
    </location>
</feature>
<gene>
    <name evidence="2" type="ORF">Cco03nite_21740</name>
</gene>
<dbReference type="Proteomes" id="UP000630887">
    <property type="component" value="Unassembled WGS sequence"/>
</dbReference>
<dbReference type="AlphaFoldDB" id="A0A8J3KUK1"/>
<organism evidence="2 3">
    <name type="scientific">Catellatospora coxensis</name>
    <dbReference type="NCBI Taxonomy" id="310354"/>
    <lineage>
        <taxon>Bacteria</taxon>
        <taxon>Bacillati</taxon>
        <taxon>Actinomycetota</taxon>
        <taxon>Actinomycetes</taxon>
        <taxon>Micromonosporales</taxon>
        <taxon>Micromonosporaceae</taxon>
        <taxon>Catellatospora</taxon>
    </lineage>
</organism>
<comment type="caution">
    <text evidence="2">The sequence shown here is derived from an EMBL/GenBank/DDBJ whole genome shotgun (WGS) entry which is preliminary data.</text>
</comment>
<dbReference type="PANTHER" id="PTHR34107:SF4">
    <property type="entry name" value="SLL1222 PROTEIN"/>
    <property type="match status" value="1"/>
</dbReference>
<evidence type="ECO:0000259" key="1">
    <source>
        <dbReference type="Pfam" id="PF05685"/>
    </source>
</evidence>
<evidence type="ECO:0000313" key="3">
    <source>
        <dbReference type="Proteomes" id="UP000630887"/>
    </source>
</evidence>
<evidence type="ECO:0000313" key="2">
    <source>
        <dbReference type="EMBL" id="GIG05474.1"/>
    </source>
</evidence>
<dbReference type="Pfam" id="PF05685">
    <property type="entry name" value="Uma2"/>
    <property type="match status" value="1"/>
</dbReference>
<keyword evidence="3" id="KW-1185">Reference proteome</keyword>
<dbReference type="Gene3D" id="3.90.1570.10">
    <property type="entry name" value="tt1808, chain A"/>
    <property type="match status" value="1"/>
</dbReference>
<protein>
    <recommendedName>
        <fullName evidence="1">Putative restriction endonuclease domain-containing protein</fullName>
    </recommendedName>
</protein>
<dbReference type="PANTHER" id="PTHR34107">
    <property type="entry name" value="SLL0198 PROTEIN-RELATED"/>
    <property type="match status" value="1"/>
</dbReference>
<proteinExistence type="predicted"/>
<dbReference type="EMBL" id="BONI01000015">
    <property type="protein sequence ID" value="GIG05474.1"/>
    <property type="molecule type" value="Genomic_DNA"/>
</dbReference>
<accession>A0A8J3KUK1</accession>
<dbReference type="SUPFAM" id="SSF52980">
    <property type="entry name" value="Restriction endonuclease-like"/>
    <property type="match status" value="1"/>
</dbReference>
<dbReference type="InterPro" id="IPR008538">
    <property type="entry name" value="Uma2"/>
</dbReference>
<dbReference type="InterPro" id="IPR012296">
    <property type="entry name" value="Nuclease_put_TT1808"/>
</dbReference>
<dbReference type="RefSeq" id="WP_203691856.1">
    <property type="nucleotide sequence ID" value="NZ_BAAALC010000003.1"/>
</dbReference>
<name>A0A8J3KUK1_9ACTN</name>